<feature type="domain" description="Thiamine phosphate synthase/TenI" evidence="1">
    <location>
        <begin position="96"/>
        <end position="165"/>
    </location>
</feature>
<dbReference type="InterPro" id="IPR022998">
    <property type="entry name" value="ThiamineP_synth_TenI"/>
</dbReference>
<evidence type="ECO:0000313" key="3">
    <source>
        <dbReference type="Proteomes" id="UP000502502"/>
    </source>
</evidence>
<gene>
    <name evidence="2" type="ORF">G7078_01355</name>
</gene>
<evidence type="ECO:0000259" key="1">
    <source>
        <dbReference type="Pfam" id="PF02581"/>
    </source>
</evidence>
<dbReference type="Pfam" id="PF02581">
    <property type="entry name" value="TMP-TENI"/>
    <property type="match status" value="1"/>
</dbReference>
<dbReference type="EMBL" id="CP049871">
    <property type="protein sequence ID" value="QIL01568.1"/>
    <property type="molecule type" value="Genomic_DNA"/>
</dbReference>
<evidence type="ECO:0000313" key="2">
    <source>
        <dbReference type="EMBL" id="QIL01568.1"/>
    </source>
</evidence>
<dbReference type="Gene3D" id="3.20.20.70">
    <property type="entry name" value="Aldolase class I"/>
    <property type="match status" value="1"/>
</dbReference>
<reference evidence="2 3" key="1">
    <citation type="submission" date="2020-03" db="EMBL/GenBank/DDBJ databases">
        <title>Sphingomonas sp. nov., isolated from fish.</title>
        <authorList>
            <person name="Hyun D.-W."/>
            <person name="Bae J.-W."/>
        </authorList>
    </citation>
    <scope>NUCLEOTIDE SEQUENCE [LARGE SCALE GENOMIC DNA]</scope>
    <source>
        <strain evidence="2 3">HDW15C</strain>
    </source>
</reference>
<dbReference type="InterPro" id="IPR036206">
    <property type="entry name" value="ThiamineP_synth_sf"/>
</dbReference>
<sequence>MTARHSLWPTRWLMTDERIGERLWPAIGRLPAGGGIVFRHYGLGADERRRLAERVAADCRDRGLVLAVAGDEALARAVGAALVHNPLEPGGLPFSRSVHSLREAMEAKAQGAALLFVSPVHATRSHPGQRQLGEAAAVEIAKAAGVPAIALGGMTEERFEGVAGAFHGWAGIDAWLA</sequence>
<dbReference type="Proteomes" id="UP000502502">
    <property type="component" value="Chromosome"/>
</dbReference>
<dbReference type="RefSeq" id="WP_166092234.1">
    <property type="nucleotide sequence ID" value="NZ_CP049871.1"/>
</dbReference>
<dbReference type="InterPro" id="IPR013785">
    <property type="entry name" value="Aldolase_TIM"/>
</dbReference>
<dbReference type="GO" id="GO:0009228">
    <property type="term" value="P:thiamine biosynthetic process"/>
    <property type="evidence" value="ECO:0007669"/>
    <property type="project" value="UniProtKB-KW"/>
</dbReference>
<name>A0A6G7ZKX2_9SPHN</name>
<dbReference type="AlphaFoldDB" id="A0A6G7ZKX2"/>
<dbReference type="KEGG" id="ssin:G7078_01355"/>
<protein>
    <submittedName>
        <fullName evidence="2">Thiamine phosphate synthase</fullName>
    </submittedName>
</protein>
<accession>A0A6G7ZKX2</accession>
<keyword evidence="3" id="KW-1185">Reference proteome</keyword>
<proteinExistence type="predicted"/>
<organism evidence="2 3">
    <name type="scientific">Sphingomonas sinipercae</name>
    <dbReference type="NCBI Taxonomy" id="2714944"/>
    <lineage>
        <taxon>Bacteria</taxon>
        <taxon>Pseudomonadati</taxon>
        <taxon>Pseudomonadota</taxon>
        <taxon>Alphaproteobacteria</taxon>
        <taxon>Sphingomonadales</taxon>
        <taxon>Sphingomonadaceae</taxon>
        <taxon>Sphingomonas</taxon>
    </lineage>
</organism>
<dbReference type="CDD" id="cd00564">
    <property type="entry name" value="TMP_TenI"/>
    <property type="match status" value="1"/>
</dbReference>
<dbReference type="SUPFAM" id="SSF51391">
    <property type="entry name" value="Thiamin phosphate synthase"/>
    <property type="match status" value="1"/>
</dbReference>